<reference evidence="1" key="1">
    <citation type="submission" date="2014-09" db="EMBL/GenBank/DDBJ databases">
        <authorList>
            <person name="Magalhaes I.L.F."/>
            <person name="Oliveira U."/>
            <person name="Santos F.R."/>
            <person name="Vidigal T.H.D.A."/>
            <person name="Brescovit A.D."/>
            <person name="Santos A.J."/>
        </authorList>
    </citation>
    <scope>NUCLEOTIDE SEQUENCE</scope>
    <source>
        <tissue evidence="1">Shoot tissue taken approximately 20 cm above the soil surface</tissue>
    </source>
</reference>
<sequence>MLCSIFLELADSVVWYNDQLCLLLNLNKSWQ</sequence>
<evidence type="ECO:0000313" key="1">
    <source>
        <dbReference type="EMBL" id="JAD49755.1"/>
    </source>
</evidence>
<protein>
    <submittedName>
        <fullName evidence="1">Uncharacterized protein</fullName>
    </submittedName>
</protein>
<name>A0A0A9ALD9_ARUDO</name>
<reference evidence="1" key="2">
    <citation type="journal article" date="2015" name="Data Brief">
        <title>Shoot transcriptome of the giant reed, Arundo donax.</title>
        <authorList>
            <person name="Barrero R.A."/>
            <person name="Guerrero F.D."/>
            <person name="Moolhuijzen P."/>
            <person name="Goolsby J.A."/>
            <person name="Tidwell J."/>
            <person name="Bellgard S.E."/>
            <person name="Bellgard M.I."/>
        </authorList>
    </citation>
    <scope>NUCLEOTIDE SEQUENCE</scope>
    <source>
        <tissue evidence="1">Shoot tissue taken approximately 20 cm above the soil surface</tissue>
    </source>
</reference>
<accession>A0A0A9ALD9</accession>
<organism evidence="1">
    <name type="scientific">Arundo donax</name>
    <name type="common">Giant reed</name>
    <name type="synonym">Donax arundinaceus</name>
    <dbReference type="NCBI Taxonomy" id="35708"/>
    <lineage>
        <taxon>Eukaryota</taxon>
        <taxon>Viridiplantae</taxon>
        <taxon>Streptophyta</taxon>
        <taxon>Embryophyta</taxon>
        <taxon>Tracheophyta</taxon>
        <taxon>Spermatophyta</taxon>
        <taxon>Magnoliopsida</taxon>
        <taxon>Liliopsida</taxon>
        <taxon>Poales</taxon>
        <taxon>Poaceae</taxon>
        <taxon>PACMAD clade</taxon>
        <taxon>Arundinoideae</taxon>
        <taxon>Arundineae</taxon>
        <taxon>Arundo</taxon>
    </lineage>
</organism>
<dbReference type="EMBL" id="GBRH01248140">
    <property type="protein sequence ID" value="JAD49755.1"/>
    <property type="molecule type" value="Transcribed_RNA"/>
</dbReference>
<proteinExistence type="predicted"/>
<dbReference type="AlphaFoldDB" id="A0A0A9ALD9"/>